<sequence>MRSDILLITVTQEAMFVGYMRTMERRGICYQLIRTAPRLPVYNSATLRGRWAGPMDQERREWAGRVSPARSDDPAHFFTTNDCKIPSTLDQEDRTVLPTIPAPSQGVPLQRITDKDFLITCLTRQIEYLHISKGLTALKKDPSARSVDLVHEPAICCDGPGSANVLRHHHNNKLRMLTHRWKRLGLQDPVSSSNRNDHTPEQNQRTNQLALKTDSLLKIIPMKASQAAVQRENEEINRVSSNSSEVGLSEGKVNDKHSSSKTSGSSECHTDSDLSDQEQESIDMSKWAAAMDLDLKPEPFDEDLDHHSTETAFYPEVLPASLKVLDSTQNLSSEIQQSLFVTDPCLAPVIARLTELERLQAATVQKERAKLARSRPTTATTRNGNRSRKSDLPGCNTGVSMDVMCSFNKLMICPKSSCKCRHHTCSSTKPDQGSRNKLPHPPLPKRPDRMSGKCKKAETVLSNFSVSMKVQQKPTVLNRTKSPKTQKGSTSAKKATVPNRKT</sequence>
<dbReference type="PANTHER" id="PTHR22145">
    <property type="entry name" value="SI:CH211-266K22.6"/>
    <property type="match status" value="1"/>
</dbReference>
<dbReference type="Proteomes" id="UP000221080">
    <property type="component" value="Chromosome 7"/>
</dbReference>
<reference evidence="2" key="1">
    <citation type="journal article" date="2016" name="Nat. Commun.">
        <title>The channel catfish genome sequence provides insights into the evolution of scale formation in teleosts.</title>
        <authorList>
            <person name="Liu Z."/>
            <person name="Liu S."/>
            <person name="Yao J."/>
            <person name="Bao L."/>
            <person name="Zhang J."/>
            <person name="Li Y."/>
            <person name="Jiang C."/>
            <person name="Sun L."/>
            <person name="Wang R."/>
            <person name="Zhang Y."/>
            <person name="Zhou T."/>
            <person name="Zeng Q."/>
            <person name="Fu Q."/>
            <person name="Gao S."/>
            <person name="Li N."/>
            <person name="Koren S."/>
            <person name="Jiang Y."/>
            <person name="Zimin A."/>
            <person name="Xu P."/>
            <person name="Phillippy A.M."/>
            <person name="Geng X."/>
            <person name="Song L."/>
            <person name="Sun F."/>
            <person name="Li C."/>
            <person name="Wang X."/>
            <person name="Chen A."/>
            <person name="Jin Y."/>
            <person name="Yuan Z."/>
            <person name="Yang Y."/>
            <person name="Tan S."/>
            <person name="Peatman E."/>
            <person name="Lu J."/>
            <person name="Qin Z."/>
            <person name="Dunham R."/>
            <person name="Li Z."/>
            <person name="Sonstegard T."/>
            <person name="Feng J."/>
            <person name="Danzmann R.G."/>
            <person name="Schroeder S."/>
            <person name="Scheffler B."/>
            <person name="Duke M.V."/>
            <person name="Ballard L."/>
            <person name="Kucuktas H."/>
            <person name="Kaltenboeck L."/>
            <person name="Liu H."/>
            <person name="Armbruster J."/>
            <person name="Xie Y."/>
            <person name="Kirby M.L."/>
            <person name="Tian Y."/>
            <person name="Flanagan M.E."/>
            <person name="Mu W."/>
            <person name="Waldbieser G.C."/>
        </authorList>
    </citation>
    <scope>NUCLEOTIDE SEQUENCE [LARGE SCALE GENOMIC DNA]</scope>
    <source>
        <strain evidence="2">SDA103</strain>
    </source>
</reference>
<dbReference type="RefSeq" id="XP_017326925.1">
    <property type="nucleotide sequence ID" value="XM_017471436.3"/>
</dbReference>
<feature type="region of interest" description="Disordered" evidence="1">
    <location>
        <begin position="367"/>
        <end position="393"/>
    </location>
</feature>
<dbReference type="GeneID" id="108267398"/>
<feature type="region of interest" description="Disordered" evidence="1">
    <location>
        <begin position="228"/>
        <end position="281"/>
    </location>
</feature>
<dbReference type="KEGG" id="ipu:108267398"/>
<feature type="compositionally biased region" description="Polar residues" evidence="1">
    <location>
        <begin position="201"/>
        <end position="210"/>
    </location>
</feature>
<accession>A0A2D0RA08</accession>
<feature type="region of interest" description="Disordered" evidence="1">
    <location>
        <begin position="470"/>
        <end position="502"/>
    </location>
</feature>
<feature type="compositionally biased region" description="Polar residues" evidence="1">
    <location>
        <begin position="425"/>
        <end position="435"/>
    </location>
</feature>
<reference evidence="3" key="2">
    <citation type="submission" date="2025-08" db="UniProtKB">
        <authorList>
            <consortium name="RefSeq"/>
        </authorList>
    </citation>
    <scope>IDENTIFICATION</scope>
    <source>
        <tissue evidence="3">Blood</tissue>
    </source>
</reference>
<evidence type="ECO:0000313" key="2">
    <source>
        <dbReference type="Proteomes" id="UP000221080"/>
    </source>
</evidence>
<feature type="region of interest" description="Disordered" evidence="1">
    <location>
        <begin position="187"/>
        <end position="210"/>
    </location>
</feature>
<dbReference type="InterPro" id="IPR029266">
    <property type="entry name" value="FAM217"/>
</dbReference>
<dbReference type="OrthoDB" id="8763336at2759"/>
<name>A0A2D0RA08_ICTPU</name>
<dbReference type="AlphaFoldDB" id="A0A2D0RA08"/>
<feature type="region of interest" description="Disordered" evidence="1">
    <location>
        <begin position="424"/>
        <end position="453"/>
    </location>
</feature>
<organism evidence="2 3">
    <name type="scientific">Ictalurus punctatus</name>
    <name type="common">Channel catfish</name>
    <name type="synonym">Silurus punctatus</name>
    <dbReference type="NCBI Taxonomy" id="7998"/>
    <lineage>
        <taxon>Eukaryota</taxon>
        <taxon>Metazoa</taxon>
        <taxon>Chordata</taxon>
        <taxon>Craniata</taxon>
        <taxon>Vertebrata</taxon>
        <taxon>Euteleostomi</taxon>
        <taxon>Actinopterygii</taxon>
        <taxon>Neopterygii</taxon>
        <taxon>Teleostei</taxon>
        <taxon>Ostariophysi</taxon>
        <taxon>Siluriformes</taxon>
        <taxon>Ictaluridae</taxon>
        <taxon>Ictalurus</taxon>
    </lineage>
</organism>
<proteinExistence type="predicted"/>
<protein>
    <submittedName>
        <fullName evidence="3">Uncharacterized protein LOC108267398 isoform X1</fullName>
    </submittedName>
</protein>
<feature type="compositionally biased region" description="Polar residues" evidence="1">
    <location>
        <begin position="470"/>
        <end position="493"/>
    </location>
</feature>
<dbReference type="Pfam" id="PF15344">
    <property type="entry name" value="FAM217"/>
    <property type="match status" value="1"/>
</dbReference>
<feature type="compositionally biased region" description="Polar residues" evidence="1">
    <location>
        <begin position="375"/>
        <end position="384"/>
    </location>
</feature>
<keyword evidence="2" id="KW-1185">Reference proteome</keyword>
<gene>
    <name evidence="3" type="primary">LOC108267398</name>
</gene>
<dbReference type="PANTHER" id="PTHR22145:SF4">
    <property type="entry name" value="PROTEIN FAM217A"/>
    <property type="match status" value="1"/>
</dbReference>
<evidence type="ECO:0000256" key="1">
    <source>
        <dbReference type="SAM" id="MobiDB-lite"/>
    </source>
</evidence>
<evidence type="ECO:0000313" key="3">
    <source>
        <dbReference type="RefSeq" id="XP_017326925.1"/>
    </source>
</evidence>